<organism evidence="2">
    <name type="scientific">uncultured Lysobacter sp</name>
    <dbReference type="NCBI Taxonomy" id="271060"/>
    <lineage>
        <taxon>Bacteria</taxon>
        <taxon>Pseudomonadati</taxon>
        <taxon>Pseudomonadota</taxon>
        <taxon>Gammaproteobacteria</taxon>
        <taxon>Lysobacterales</taxon>
        <taxon>Lysobacteraceae</taxon>
        <taxon>Lysobacter</taxon>
        <taxon>environmental samples</taxon>
    </lineage>
</organism>
<dbReference type="Pfam" id="PF01663">
    <property type="entry name" value="Phosphodiest"/>
    <property type="match status" value="1"/>
</dbReference>
<dbReference type="Gene3D" id="3.30.1360.180">
    <property type="match status" value="1"/>
</dbReference>
<dbReference type="GO" id="GO:0047429">
    <property type="term" value="F:nucleoside triphosphate diphosphatase activity"/>
    <property type="evidence" value="ECO:0007669"/>
    <property type="project" value="UniProtKB-EC"/>
</dbReference>
<dbReference type="InterPro" id="IPR002591">
    <property type="entry name" value="Phosphodiest/P_Trfase"/>
</dbReference>
<gene>
    <name evidence="2" type="ORF">AVDCRST_MAG71-2979</name>
</gene>
<dbReference type="EC" id="3.1.4.1" evidence="2"/>
<keyword evidence="2" id="KW-0378">Hydrolase</keyword>
<dbReference type="PROSITE" id="PS51257">
    <property type="entry name" value="PROKAR_LIPOPROTEIN"/>
    <property type="match status" value="1"/>
</dbReference>
<dbReference type="SUPFAM" id="SSF53649">
    <property type="entry name" value="Alkaline phosphatase-like"/>
    <property type="match status" value="1"/>
</dbReference>
<protein>
    <submittedName>
        <fullName evidence="2">Alkaline phosphodiesterase I / Nucleotide pyrophosphatase</fullName>
        <ecNumber evidence="2">3.1.4.1</ecNumber>
        <ecNumber evidence="2">3.6.1.9</ecNumber>
    </submittedName>
</protein>
<feature type="chain" id="PRO_5026813769" evidence="1">
    <location>
        <begin position="28"/>
        <end position="410"/>
    </location>
</feature>
<reference evidence="2" key="1">
    <citation type="submission" date="2020-02" db="EMBL/GenBank/DDBJ databases">
        <authorList>
            <person name="Meier V. D."/>
        </authorList>
    </citation>
    <scope>NUCLEOTIDE SEQUENCE</scope>
    <source>
        <strain evidence="2">AVDCRST_MAG71</strain>
    </source>
</reference>
<dbReference type="AlphaFoldDB" id="A0A6J4MB54"/>
<dbReference type="CDD" id="cd16018">
    <property type="entry name" value="Enpp"/>
    <property type="match status" value="1"/>
</dbReference>
<evidence type="ECO:0000256" key="1">
    <source>
        <dbReference type="SAM" id="SignalP"/>
    </source>
</evidence>
<name>A0A6J4MB54_9GAMM</name>
<proteinExistence type="predicted"/>
<evidence type="ECO:0000313" key="2">
    <source>
        <dbReference type="EMBL" id="CAA9354910.1"/>
    </source>
</evidence>
<dbReference type="PANTHER" id="PTHR10151:SF120">
    <property type="entry name" value="BIS(5'-ADENOSYL)-TRIPHOSPHATASE"/>
    <property type="match status" value="1"/>
</dbReference>
<sequence length="410" mass="43911">MSLLPRLAAPLLALAIAGCAMSPARDAAPAPVVLISLDGLRATDLDLGLTPNLARIAAEGVRAEWMTPSYPSLTFPNHYTVVTGLRPDRHGVIHNTMRDATLGEFKLASKEAVSDARWWGGEPIWVGAERAGLPTAAMFWPGTEAAIGGVRPRRWSTYDEKITADERVDRVLGWLAEDASTRPRLTTLYFEKLDKASHDRGPDSPEARAALQTLDAVIGRLLDALRANGQLDRVNLVITSDHGMAPVPPGQAVAAEDMVDPADAESVTRGQSVGFTPRPGRTAAAEAQLLGRHAHYECWRKAELPPQWKYGTHPRVPAIVCQMDEGWDAVSRSSVAKHAAEPAGGSHGYDPQLPSMRAVFIARGPAFKRGARIPAIDNVDVYPLLARLVGIKPAAHDGNPAALTPALAAP</sequence>
<feature type="signal peptide" evidence="1">
    <location>
        <begin position="1"/>
        <end position="27"/>
    </location>
</feature>
<keyword evidence="1" id="KW-0732">Signal</keyword>
<dbReference type="GO" id="GO:0004528">
    <property type="term" value="F:phosphodiesterase I activity"/>
    <property type="evidence" value="ECO:0007669"/>
    <property type="project" value="UniProtKB-EC"/>
</dbReference>
<accession>A0A6J4MB54</accession>
<dbReference type="EC" id="3.6.1.9" evidence="2"/>
<dbReference type="PANTHER" id="PTHR10151">
    <property type="entry name" value="ECTONUCLEOTIDE PYROPHOSPHATASE/PHOSPHODIESTERASE"/>
    <property type="match status" value="1"/>
</dbReference>
<dbReference type="EMBL" id="CADCUA010000716">
    <property type="protein sequence ID" value="CAA9354910.1"/>
    <property type="molecule type" value="Genomic_DNA"/>
</dbReference>
<dbReference type="Gene3D" id="3.40.720.10">
    <property type="entry name" value="Alkaline Phosphatase, subunit A"/>
    <property type="match status" value="1"/>
</dbReference>
<dbReference type="InterPro" id="IPR017850">
    <property type="entry name" value="Alkaline_phosphatase_core_sf"/>
</dbReference>